<dbReference type="Proteomes" id="UP000271624">
    <property type="component" value="Unassembled WGS sequence"/>
</dbReference>
<gene>
    <name evidence="1" type="ORF">DSM106972_038120</name>
</gene>
<reference evidence="1" key="2">
    <citation type="journal article" date="2019" name="Genome Biol. Evol.">
        <title>Day and night: Metabolic profiles and evolutionary relationships of six axenic non-marine cyanobacteria.</title>
        <authorList>
            <person name="Will S.E."/>
            <person name="Henke P."/>
            <person name="Boedeker C."/>
            <person name="Huang S."/>
            <person name="Brinkmann H."/>
            <person name="Rohde M."/>
            <person name="Jarek M."/>
            <person name="Friedl T."/>
            <person name="Seufert S."/>
            <person name="Schumacher M."/>
            <person name="Overmann J."/>
            <person name="Neumann-Schaal M."/>
            <person name="Petersen J."/>
        </authorList>
    </citation>
    <scope>NUCLEOTIDE SEQUENCE [LARGE SCALE GENOMIC DNA]</scope>
    <source>
        <strain evidence="1">PCC 7102</strain>
    </source>
</reference>
<protein>
    <submittedName>
        <fullName evidence="1">Uncharacterized protein</fullName>
    </submittedName>
</protein>
<organism evidence="1 2">
    <name type="scientific">Dulcicalothrix desertica PCC 7102</name>
    <dbReference type="NCBI Taxonomy" id="232991"/>
    <lineage>
        <taxon>Bacteria</taxon>
        <taxon>Bacillati</taxon>
        <taxon>Cyanobacteriota</taxon>
        <taxon>Cyanophyceae</taxon>
        <taxon>Nostocales</taxon>
        <taxon>Calotrichaceae</taxon>
        <taxon>Dulcicalothrix</taxon>
    </lineage>
</organism>
<evidence type="ECO:0000313" key="1">
    <source>
        <dbReference type="EMBL" id="RUT04991.1"/>
    </source>
</evidence>
<comment type="caution">
    <text evidence="1">The sequence shown here is derived from an EMBL/GenBank/DDBJ whole genome shotgun (WGS) entry which is preliminary data.</text>
</comment>
<sequence>MGCSSNVVNIACLRACAFAINPGFTGAITNLVDKGLIKISTRLEIKGYYKKWGEIVQKTELVE</sequence>
<accession>A0A433VFX1</accession>
<reference evidence="1" key="1">
    <citation type="submission" date="2018-12" db="EMBL/GenBank/DDBJ databases">
        <authorList>
            <person name="Will S."/>
            <person name="Neumann-Schaal M."/>
            <person name="Henke P."/>
        </authorList>
    </citation>
    <scope>NUCLEOTIDE SEQUENCE</scope>
    <source>
        <strain evidence="1">PCC 7102</strain>
    </source>
</reference>
<dbReference type="EMBL" id="RSCL01000009">
    <property type="protein sequence ID" value="RUT04991.1"/>
    <property type="molecule type" value="Genomic_DNA"/>
</dbReference>
<name>A0A433VFX1_9CYAN</name>
<evidence type="ECO:0000313" key="2">
    <source>
        <dbReference type="Proteomes" id="UP000271624"/>
    </source>
</evidence>
<proteinExistence type="predicted"/>
<dbReference type="AlphaFoldDB" id="A0A433VFX1"/>
<keyword evidence="2" id="KW-1185">Reference proteome</keyword>